<name>A0A2T5B801_MYCDI</name>
<organism evidence="1 2">
    <name type="scientific">Mycoplana dimorpha</name>
    <dbReference type="NCBI Taxonomy" id="28320"/>
    <lineage>
        <taxon>Bacteria</taxon>
        <taxon>Pseudomonadati</taxon>
        <taxon>Pseudomonadota</taxon>
        <taxon>Alphaproteobacteria</taxon>
        <taxon>Hyphomicrobiales</taxon>
        <taxon>Rhizobiaceae</taxon>
        <taxon>Mycoplana</taxon>
    </lineage>
</organism>
<dbReference type="AlphaFoldDB" id="A0A2T5B801"/>
<sequence length="61" mass="6680">MTMNAARARVVDSVLSNHVRGYRQAAHLGPICSSLPSLSVKQQWLRDRHVLAGLLPPAVAY</sequence>
<comment type="caution">
    <text evidence="1">The sequence shown here is derived from an EMBL/GenBank/DDBJ whole genome shotgun (WGS) entry which is preliminary data.</text>
</comment>
<reference evidence="1 2" key="1">
    <citation type="submission" date="2018-04" db="EMBL/GenBank/DDBJ databases">
        <title>Genomic Encyclopedia of Type Strains, Phase IV (KMG-IV): sequencing the most valuable type-strain genomes for metagenomic binning, comparative biology and taxonomic classification.</title>
        <authorList>
            <person name="Goeker M."/>
        </authorList>
    </citation>
    <scope>NUCLEOTIDE SEQUENCE [LARGE SCALE GENOMIC DNA]</scope>
    <source>
        <strain evidence="1 2">DSM 7138</strain>
    </source>
</reference>
<gene>
    <name evidence="1" type="ORF">C7449_104127</name>
</gene>
<evidence type="ECO:0000313" key="2">
    <source>
        <dbReference type="Proteomes" id="UP000241247"/>
    </source>
</evidence>
<protein>
    <submittedName>
        <fullName evidence="1">Uncharacterized protein</fullName>
    </submittedName>
</protein>
<accession>A0A2T5B801</accession>
<dbReference type="EMBL" id="PZZZ01000004">
    <property type="protein sequence ID" value="PTM95064.1"/>
    <property type="molecule type" value="Genomic_DNA"/>
</dbReference>
<keyword evidence="2" id="KW-1185">Reference proteome</keyword>
<evidence type="ECO:0000313" key="1">
    <source>
        <dbReference type="EMBL" id="PTM95064.1"/>
    </source>
</evidence>
<dbReference type="Proteomes" id="UP000241247">
    <property type="component" value="Unassembled WGS sequence"/>
</dbReference>
<proteinExistence type="predicted"/>